<keyword evidence="5" id="KW-1185">Reference proteome</keyword>
<feature type="domain" description="NmrA-like" evidence="3">
    <location>
        <begin position="83"/>
        <end position="314"/>
    </location>
</feature>
<dbReference type="PANTHER" id="PTHR42748:SF32">
    <property type="entry name" value="NMRA-LIKE DOMAIN-CONTAINING PROTEIN"/>
    <property type="match status" value="1"/>
</dbReference>
<proteinExistence type="inferred from homology"/>
<reference evidence="4" key="1">
    <citation type="submission" date="2020-06" db="EMBL/GenBank/DDBJ databases">
        <title>WGS assembly of Ceratodon purpureus strain R40.</title>
        <authorList>
            <person name="Carey S.B."/>
            <person name="Jenkins J."/>
            <person name="Shu S."/>
            <person name="Lovell J.T."/>
            <person name="Sreedasyam A."/>
            <person name="Maumus F."/>
            <person name="Tiley G.P."/>
            <person name="Fernandez-Pozo N."/>
            <person name="Barry K."/>
            <person name="Chen C."/>
            <person name="Wang M."/>
            <person name="Lipzen A."/>
            <person name="Daum C."/>
            <person name="Saski C.A."/>
            <person name="Payton A.C."/>
            <person name="Mcbreen J.C."/>
            <person name="Conrad R.E."/>
            <person name="Kollar L.M."/>
            <person name="Olsson S."/>
            <person name="Huttunen S."/>
            <person name="Landis J.B."/>
            <person name="Wickett N.J."/>
            <person name="Johnson M.G."/>
            <person name="Rensing S.A."/>
            <person name="Grimwood J."/>
            <person name="Schmutz J."/>
            <person name="Mcdaniel S.F."/>
        </authorList>
    </citation>
    <scope>NUCLEOTIDE SEQUENCE</scope>
    <source>
        <strain evidence="4">R40</strain>
    </source>
</reference>
<dbReference type="InterPro" id="IPR036291">
    <property type="entry name" value="NAD(P)-bd_dom_sf"/>
</dbReference>
<dbReference type="Proteomes" id="UP000822688">
    <property type="component" value="Chromosome 1"/>
</dbReference>
<comment type="similarity">
    <text evidence="1">Belongs to the NmrA-type oxidoreductase family.</text>
</comment>
<dbReference type="SUPFAM" id="SSF51735">
    <property type="entry name" value="NAD(P)-binding Rossmann-fold domains"/>
    <property type="match status" value="1"/>
</dbReference>
<dbReference type="InterPro" id="IPR008030">
    <property type="entry name" value="NmrA-like"/>
</dbReference>
<dbReference type="Gene3D" id="3.40.50.720">
    <property type="entry name" value="NAD(P)-binding Rossmann-like Domain"/>
    <property type="match status" value="1"/>
</dbReference>
<dbReference type="EMBL" id="CM026421">
    <property type="protein sequence ID" value="KAG0589990.1"/>
    <property type="molecule type" value="Genomic_DNA"/>
</dbReference>
<dbReference type="Gene3D" id="3.90.25.10">
    <property type="entry name" value="UDP-galactose 4-epimerase, domain 1"/>
    <property type="match status" value="1"/>
</dbReference>
<protein>
    <recommendedName>
        <fullName evidence="3">NmrA-like domain-containing protein</fullName>
    </recommendedName>
</protein>
<gene>
    <name evidence="4" type="ORF">KC19_1G061900</name>
</gene>
<keyword evidence="2" id="KW-0521">NADP</keyword>
<comment type="caution">
    <text evidence="4">The sequence shown here is derived from an EMBL/GenBank/DDBJ whole genome shotgun (WGS) entry which is preliminary data.</text>
</comment>
<evidence type="ECO:0000259" key="3">
    <source>
        <dbReference type="Pfam" id="PF05368"/>
    </source>
</evidence>
<name>A0A8T0J246_CERPU</name>
<sequence length="376" mass="40040">MAVIAMPALTLTLGAHPSWHWHRQPSPCAPLLRCHTGLLSPSSFPRTLAPSSHAHASELARGLVVRAAIESTAQESGSSDGGAILLVGVTGGTGGSVVNGLLASGVDGSKLRVLTRSPDGAAARNLAASGVQAIAGDLDDPKRISEILKGVKAIYCHATSKDAAKADPAGDVRAETLAKAAASAGVEHIVYNSTGGGGHGISQVEQKHNIENIFKSSGIPTTNLRATMFMEEFWKVYTRPQILKGSFPFSMPSDKPLQLVAVKDMGLSAGIALKKPEEYSGVSLELAGDELTPAQMCEAYAKAQGSNVNHFSPPKFLFWFLNRDLYRISKFLSEKGYEADVADCRKRFPGLLTFSEFLELTHWGDASRNYADGFKY</sequence>
<dbReference type="Pfam" id="PF05368">
    <property type="entry name" value="NmrA"/>
    <property type="match status" value="1"/>
</dbReference>
<evidence type="ECO:0000256" key="2">
    <source>
        <dbReference type="ARBA" id="ARBA00022857"/>
    </source>
</evidence>
<evidence type="ECO:0000313" key="4">
    <source>
        <dbReference type="EMBL" id="KAG0589990.1"/>
    </source>
</evidence>
<dbReference type="InterPro" id="IPR051164">
    <property type="entry name" value="NmrA-like_oxidored"/>
</dbReference>
<accession>A0A8T0J246</accession>
<dbReference type="PANTHER" id="PTHR42748">
    <property type="entry name" value="NITROGEN METABOLITE REPRESSION PROTEIN NMRA FAMILY MEMBER"/>
    <property type="match status" value="1"/>
</dbReference>
<evidence type="ECO:0000313" key="5">
    <source>
        <dbReference type="Proteomes" id="UP000822688"/>
    </source>
</evidence>
<dbReference type="AlphaFoldDB" id="A0A8T0J246"/>
<organism evidence="4 5">
    <name type="scientific">Ceratodon purpureus</name>
    <name type="common">Fire moss</name>
    <name type="synonym">Dicranum purpureum</name>
    <dbReference type="NCBI Taxonomy" id="3225"/>
    <lineage>
        <taxon>Eukaryota</taxon>
        <taxon>Viridiplantae</taxon>
        <taxon>Streptophyta</taxon>
        <taxon>Embryophyta</taxon>
        <taxon>Bryophyta</taxon>
        <taxon>Bryophytina</taxon>
        <taxon>Bryopsida</taxon>
        <taxon>Dicranidae</taxon>
        <taxon>Pseudoditrichales</taxon>
        <taxon>Ditrichaceae</taxon>
        <taxon>Ceratodon</taxon>
    </lineage>
</organism>
<evidence type="ECO:0000256" key="1">
    <source>
        <dbReference type="ARBA" id="ARBA00006328"/>
    </source>
</evidence>